<dbReference type="AlphaFoldDB" id="A0A9X3CJY6"/>
<proteinExistence type="predicted"/>
<organism evidence="2 3">
    <name type="scientific">Vibrio qingdaonensis</name>
    <dbReference type="NCBI Taxonomy" id="2829491"/>
    <lineage>
        <taxon>Bacteria</taxon>
        <taxon>Pseudomonadati</taxon>
        <taxon>Pseudomonadota</taxon>
        <taxon>Gammaproteobacteria</taxon>
        <taxon>Vibrionales</taxon>
        <taxon>Vibrionaceae</taxon>
        <taxon>Vibrio</taxon>
    </lineage>
</organism>
<feature type="region of interest" description="Disordered" evidence="1">
    <location>
        <begin position="1"/>
        <end position="29"/>
    </location>
</feature>
<dbReference type="RefSeq" id="WP_265673273.1">
    <property type="nucleotide sequence ID" value="NZ_JAKRRY010000002.1"/>
</dbReference>
<evidence type="ECO:0000256" key="1">
    <source>
        <dbReference type="SAM" id="MobiDB-lite"/>
    </source>
</evidence>
<evidence type="ECO:0000313" key="3">
    <source>
        <dbReference type="Proteomes" id="UP001155587"/>
    </source>
</evidence>
<evidence type="ECO:0000313" key="2">
    <source>
        <dbReference type="EMBL" id="MCW8344804.1"/>
    </source>
</evidence>
<name>A0A9X3CJY6_9VIBR</name>
<gene>
    <name evidence="2" type="ORF">MD535_02035</name>
</gene>
<sequence length="63" mass="6884">MKLPNQSSPIARHVSRQNTQSKGLIPSGHNKQCCGDDCMSKYCFFGMSSKGCKDGKPYINCIG</sequence>
<dbReference type="Proteomes" id="UP001155587">
    <property type="component" value="Unassembled WGS sequence"/>
</dbReference>
<keyword evidence="3" id="KW-1185">Reference proteome</keyword>
<accession>A0A9X3CJY6</accession>
<protein>
    <submittedName>
        <fullName evidence="2">Uncharacterized protein</fullName>
    </submittedName>
</protein>
<dbReference type="EMBL" id="JAKRRY010000002">
    <property type="protein sequence ID" value="MCW8344804.1"/>
    <property type="molecule type" value="Genomic_DNA"/>
</dbReference>
<reference evidence="2" key="1">
    <citation type="submission" date="2022-02" db="EMBL/GenBank/DDBJ databases">
        <title>Vibrio sp. nov, a new bacterium isolated from seawater.</title>
        <authorList>
            <person name="Yuan Y."/>
        </authorList>
    </citation>
    <scope>NUCLEOTIDE SEQUENCE</scope>
    <source>
        <strain evidence="2">ZSDZ65</strain>
    </source>
</reference>
<comment type="caution">
    <text evidence="2">The sequence shown here is derived from an EMBL/GenBank/DDBJ whole genome shotgun (WGS) entry which is preliminary data.</text>
</comment>